<sequence length="418" mass="47669">MFVSFFPKPKIFFLSAALWTAIAILVWYSVGEDAGASFGLPPLPPGAEPIIGISVFWSAPFLWFYLYFAVFVAIFHLFWRLYAPHPWMNWSILGSAFILFTIYFQVQIDVAVNAWYNPFYDMLQAALTKPGTVTLTEFFDEQWTFAGLALVGITAAVLVAFFISHYVFRWRTAMNDYYMQNWPKLRLIEGASQRVQEDTMRFATTTEDLGTSAVQAVMTLIAFLPVLLALSVHVTELPLVGKIPYSLVLASIVWAAFGTALLALVGIKLPGLEFKNQRVEAAYRKELVYGEDDARRAAPPTVRGLFANVRANYFRLYFHYMYFNVARYGYLQADVIFPTLLLGPTIVAGAITFGLWRQITNAFEQVRTSFQYLINSWTTVVELMSIYKRLRAFEAQIHDEPLPEIDQRWLARQESAAE</sequence>
<feature type="transmembrane region" description="Helical" evidence="1">
    <location>
        <begin position="209"/>
        <end position="231"/>
    </location>
</feature>
<dbReference type="GO" id="GO:0016020">
    <property type="term" value="C:membrane"/>
    <property type="evidence" value="ECO:0007669"/>
    <property type="project" value="InterPro"/>
</dbReference>
<organism evidence="2 3">
    <name type="scientific">Jiella endophytica</name>
    <dbReference type="NCBI Taxonomy" id="2558362"/>
    <lineage>
        <taxon>Bacteria</taxon>
        <taxon>Pseudomonadati</taxon>
        <taxon>Pseudomonadota</taxon>
        <taxon>Alphaproteobacteria</taxon>
        <taxon>Hyphomicrobiales</taxon>
        <taxon>Aurantimonadaceae</taxon>
        <taxon>Jiella</taxon>
    </lineage>
</organism>
<proteinExistence type="predicted"/>
<dbReference type="AlphaFoldDB" id="A0A4Y8RA94"/>
<dbReference type="GO" id="GO:0015833">
    <property type="term" value="P:peptide transport"/>
    <property type="evidence" value="ECO:0007669"/>
    <property type="project" value="InterPro"/>
</dbReference>
<comment type="caution">
    <text evidence="2">The sequence shown here is derived from an EMBL/GenBank/DDBJ whole genome shotgun (WGS) entry which is preliminary data.</text>
</comment>
<gene>
    <name evidence="2" type="primary">sbmA</name>
    <name evidence="2" type="ORF">E3C22_23355</name>
</gene>
<reference evidence="2 3" key="1">
    <citation type="submission" date="2019-03" db="EMBL/GenBank/DDBJ databases">
        <title>Jiella endophytica sp. nov., a novel endophytic bacterium isolated from root of Ficus microcarpa Linn. f.</title>
        <authorList>
            <person name="Tuo L."/>
        </authorList>
    </citation>
    <scope>NUCLEOTIDE SEQUENCE [LARGE SCALE GENOMIC DNA]</scope>
    <source>
        <strain evidence="2 3">CBS5Q-3</strain>
    </source>
</reference>
<feature type="transmembrane region" description="Helical" evidence="1">
    <location>
        <begin position="336"/>
        <end position="356"/>
    </location>
</feature>
<keyword evidence="3" id="KW-1185">Reference proteome</keyword>
<feature type="transmembrane region" description="Helical" evidence="1">
    <location>
        <begin position="87"/>
        <end position="106"/>
    </location>
</feature>
<protein>
    <submittedName>
        <fullName evidence="2">Peptide antibiotic transporter SbmA</fullName>
    </submittedName>
</protein>
<dbReference type="GO" id="GO:1904680">
    <property type="term" value="F:peptide transmembrane transporter activity"/>
    <property type="evidence" value="ECO:0007669"/>
    <property type="project" value="InterPro"/>
</dbReference>
<dbReference type="OrthoDB" id="8233587at2"/>
<feature type="transmembrane region" description="Helical" evidence="1">
    <location>
        <begin position="12"/>
        <end position="30"/>
    </location>
</feature>
<feature type="transmembrane region" description="Helical" evidence="1">
    <location>
        <begin position="50"/>
        <end position="75"/>
    </location>
</feature>
<keyword evidence="1" id="KW-1133">Transmembrane helix</keyword>
<dbReference type="NCBIfam" id="NF008306">
    <property type="entry name" value="PRK11098.1"/>
    <property type="match status" value="1"/>
</dbReference>
<dbReference type="EMBL" id="SOZD01000014">
    <property type="protein sequence ID" value="TFF17786.1"/>
    <property type="molecule type" value="Genomic_DNA"/>
</dbReference>
<feature type="transmembrane region" description="Helical" evidence="1">
    <location>
        <begin position="313"/>
        <end position="330"/>
    </location>
</feature>
<evidence type="ECO:0000313" key="3">
    <source>
        <dbReference type="Proteomes" id="UP000298179"/>
    </source>
</evidence>
<evidence type="ECO:0000313" key="2">
    <source>
        <dbReference type="EMBL" id="TFF17786.1"/>
    </source>
</evidence>
<dbReference type="Proteomes" id="UP000298179">
    <property type="component" value="Unassembled WGS sequence"/>
</dbReference>
<feature type="transmembrane region" description="Helical" evidence="1">
    <location>
        <begin position="243"/>
        <end position="267"/>
    </location>
</feature>
<dbReference type="Pfam" id="PF05992">
    <property type="entry name" value="SbmA_BacA"/>
    <property type="match status" value="1"/>
</dbReference>
<dbReference type="RefSeq" id="WP_134764297.1">
    <property type="nucleotide sequence ID" value="NZ_SOZD01000014.1"/>
</dbReference>
<keyword evidence="1" id="KW-0472">Membrane</keyword>
<accession>A0A4Y8RA94</accession>
<evidence type="ECO:0000256" key="1">
    <source>
        <dbReference type="SAM" id="Phobius"/>
    </source>
</evidence>
<dbReference type="NCBIfam" id="NF009036">
    <property type="entry name" value="PRK12369.1"/>
    <property type="match status" value="1"/>
</dbReference>
<keyword evidence="1" id="KW-0812">Transmembrane</keyword>
<feature type="transmembrane region" description="Helical" evidence="1">
    <location>
        <begin position="143"/>
        <end position="168"/>
    </location>
</feature>
<dbReference type="InterPro" id="IPR009248">
    <property type="entry name" value="SbmA_BacA"/>
</dbReference>
<name>A0A4Y8RA94_9HYPH</name>